<reference evidence="2" key="1">
    <citation type="journal article" date="2019" name="Int. J. Syst. Evol. Microbiol.">
        <title>The Global Catalogue of Microorganisms (GCM) 10K type strain sequencing project: providing services to taxonomists for standard genome sequencing and annotation.</title>
        <authorList>
            <consortium name="The Broad Institute Genomics Platform"/>
            <consortium name="The Broad Institute Genome Sequencing Center for Infectious Disease"/>
            <person name="Wu L."/>
            <person name="Ma J."/>
        </authorList>
    </citation>
    <scope>NUCLEOTIDE SEQUENCE [LARGE SCALE GENOMIC DNA]</scope>
    <source>
        <strain evidence="2">JCM 3146</strain>
    </source>
</reference>
<protein>
    <submittedName>
        <fullName evidence="1">Uncharacterized protein</fullName>
    </submittedName>
</protein>
<dbReference type="Proteomes" id="UP001501822">
    <property type="component" value="Unassembled WGS sequence"/>
</dbReference>
<gene>
    <name evidence="1" type="ORF">GCM10010151_03330</name>
</gene>
<keyword evidence="2" id="KW-1185">Reference proteome</keyword>
<comment type="caution">
    <text evidence="1">The sequence shown here is derived from an EMBL/GenBank/DDBJ whole genome shotgun (WGS) entry which is preliminary data.</text>
</comment>
<evidence type="ECO:0000313" key="1">
    <source>
        <dbReference type="EMBL" id="GAA0316726.1"/>
    </source>
</evidence>
<accession>A0ABP3FI68</accession>
<organism evidence="1 2">
    <name type="scientific">Actinoallomurus spadix</name>
    <dbReference type="NCBI Taxonomy" id="79912"/>
    <lineage>
        <taxon>Bacteria</taxon>
        <taxon>Bacillati</taxon>
        <taxon>Actinomycetota</taxon>
        <taxon>Actinomycetes</taxon>
        <taxon>Streptosporangiales</taxon>
        <taxon>Thermomonosporaceae</taxon>
        <taxon>Actinoallomurus</taxon>
    </lineage>
</organism>
<proteinExistence type="predicted"/>
<sequence>MKWGKQTNGPEPHDSSTVVECEWANSGLNDQHRKQGTIKVGAHVDLMHTASGDPYLGARIYYRTFTTGKKCEKVSVNAPEACWYADPGTSLTVVLRDDYSTVWLTCDAMNSPSLSRGRIHETANRVARELLDNLK</sequence>
<evidence type="ECO:0000313" key="2">
    <source>
        <dbReference type="Proteomes" id="UP001501822"/>
    </source>
</evidence>
<dbReference type="EMBL" id="BAAABM010000004">
    <property type="protein sequence ID" value="GAA0316726.1"/>
    <property type="molecule type" value="Genomic_DNA"/>
</dbReference>
<name>A0ABP3FI68_9ACTN</name>